<dbReference type="Proteomes" id="UP000241462">
    <property type="component" value="Unassembled WGS sequence"/>
</dbReference>
<dbReference type="OrthoDB" id="5427350at2759"/>
<gene>
    <name evidence="3" type="ORF">BD289DRAFT_366776</name>
</gene>
<dbReference type="InterPro" id="IPR015943">
    <property type="entry name" value="WD40/YVTN_repeat-like_dom_sf"/>
</dbReference>
<dbReference type="InParanoid" id="A0A2T3AAE3"/>
<dbReference type="PANTHER" id="PTHR35340:SF5">
    <property type="entry name" value="ASST-DOMAIN-CONTAINING PROTEIN"/>
    <property type="match status" value="1"/>
</dbReference>
<feature type="transmembrane region" description="Helical" evidence="1">
    <location>
        <begin position="578"/>
        <end position="596"/>
    </location>
</feature>
<sequence>MFSLSHLGHLLLPLSGLLVALSPVFVSADDFSDNYDAYNNADYGKRPTQRFVSNPDILAPLIQVNLWNEEKISPTGGSHIFLRHDYEESSPLILDAADLTLVYMDRSYDRTSDVRVQTINNQAYLTFYAGAIVDGHGNGDGLAFNSHYEEAYRVNVHNLSVKNDLHEFQFTDDGTALITAYDLVPMNLRPYRGSSRGALLDGVFQEVDIATNEVLFEWRASEHVDLHDSYYKVEHKWDFFHINSIQKSRDGNYLVSARHMHSIYLINSKTGEIMWTLGGKKNQFTELDAGDASQSGDSLLSFAWQHHARFLPDTEDEITFFDNHALTTKQQCEKDCSRGVHVRFDFANPETPTVQLLHEFRHPQSLQAQSQGSVQPLNDGTGNVFVGWGRCPSFTEHTADGEAVMDVQFSPWHTSHNSEALDNYRAYRMNWKAEPITIPDVMTQTKDGVLSLYASWNGATEVKAWAFLASNESSDLYGPGQVQEIIPRSGFETSLALAYPAKFARVAALDANWNILGSSGIVDIRRGRVFDELRPIAAVLKVPDVLISDAGYEVSSSFVDEHAKEFPGQGGKLFGIPIGWHTLLGVGMLVGLVLAVRKL</sequence>
<organism evidence="3 4">
    <name type="scientific">Coniella lustricola</name>
    <dbReference type="NCBI Taxonomy" id="2025994"/>
    <lineage>
        <taxon>Eukaryota</taxon>
        <taxon>Fungi</taxon>
        <taxon>Dikarya</taxon>
        <taxon>Ascomycota</taxon>
        <taxon>Pezizomycotina</taxon>
        <taxon>Sordariomycetes</taxon>
        <taxon>Sordariomycetidae</taxon>
        <taxon>Diaporthales</taxon>
        <taxon>Schizoparmaceae</taxon>
        <taxon>Coniella</taxon>
    </lineage>
</organism>
<keyword evidence="1" id="KW-0472">Membrane</keyword>
<protein>
    <submittedName>
        <fullName evidence="3">ASST-domain-containing protein</fullName>
    </submittedName>
</protein>
<reference evidence="3 4" key="1">
    <citation type="journal article" date="2018" name="Mycol. Prog.">
        <title>Coniella lustricola, a new species from submerged detritus.</title>
        <authorList>
            <person name="Raudabaugh D.B."/>
            <person name="Iturriaga T."/>
            <person name="Carver A."/>
            <person name="Mondo S."/>
            <person name="Pangilinan J."/>
            <person name="Lipzen A."/>
            <person name="He G."/>
            <person name="Amirebrahimi M."/>
            <person name="Grigoriev I.V."/>
            <person name="Miller A.N."/>
        </authorList>
    </citation>
    <scope>NUCLEOTIDE SEQUENCE [LARGE SCALE GENOMIC DNA]</scope>
    <source>
        <strain evidence="3 4">B22-T-1</strain>
    </source>
</reference>
<dbReference type="InterPro" id="IPR053143">
    <property type="entry name" value="Arylsulfate_ST"/>
</dbReference>
<feature type="signal peptide" evidence="2">
    <location>
        <begin position="1"/>
        <end position="28"/>
    </location>
</feature>
<dbReference type="SUPFAM" id="SSF50998">
    <property type="entry name" value="Quinoprotein alcohol dehydrogenase-like"/>
    <property type="match status" value="1"/>
</dbReference>
<dbReference type="Gene3D" id="2.130.10.10">
    <property type="entry name" value="YVTN repeat-like/Quinoprotein amine dehydrogenase"/>
    <property type="match status" value="1"/>
</dbReference>
<proteinExistence type="predicted"/>
<evidence type="ECO:0000313" key="4">
    <source>
        <dbReference type="Proteomes" id="UP000241462"/>
    </source>
</evidence>
<dbReference type="STRING" id="2025994.A0A2T3AAE3"/>
<dbReference type="Pfam" id="PF14269">
    <property type="entry name" value="Arylsulfotran_2"/>
    <property type="match status" value="1"/>
</dbReference>
<dbReference type="EMBL" id="KZ678425">
    <property type="protein sequence ID" value="PSR88676.1"/>
    <property type="molecule type" value="Genomic_DNA"/>
</dbReference>
<evidence type="ECO:0000256" key="1">
    <source>
        <dbReference type="SAM" id="Phobius"/>
    </source>
</evidence>
<evidence type="ECO:0000313" key="3">
    <source>
        <dbReference type="EMBL" id="PSR88676.1"/>
    </source>
</evidence>
<keyword evidence="2" id="KW-0732">Signal</keyword>
<keyword evidence="4" id="KW-1185">Reference proteome</keyword>
<keyword evidence="1" id="KW-0812">Transmembrane</keyword>
<evidence type="ECO:0000256" key="2">
    <source>
        <dbReference type="SAM" id="SignalP"/>
    </source>
</evidence>
<accession>A0A2T3AAE3</accession>
<feature type="chain" id="PRO_5015643104" evidence="2">
    <location>
        <begin position="29"/>
        <end position="599"/>
    </location>
</feature>
<keyword evidence="1" id="KW-1133">Transmembrane helix</keyword>
<dbReference type="PANTHER" id="PTHR35340">
    <property type="entry name" value="PQQ ENZYME REPEAT PROTEIN-RELATED"/>
    <property type="match status" value="1"/>
</dbReference>
<name>A0A2T3AAE3_9PEZI</name>
<dbReference type="InterPro" id="IPR039535">
    <property type="entry name" value="ASST-like"/>
</dbReference>
<dbReference type="AlphaFoldDB" id="A0A2T3AAE3"/>
<dbReference type="InterPro" id="IPR011047">
    <property type="entry name" value="Quinoprotein_ADH-like_sf"/>
</dbReference>